<evidence type="ECO:0000313" key="2">
    <source>
        <dbReference type="Proteomes" id="UP000662314"/>
    </source>
</evidence>
<reference evidence="1 2" key="1">
    <citation type="journal article" date="2021" name="Int. J. Syst. Evol. Microbiol.">
        <title>Amazonocrinis nigriterrae gen. nov., sp. nov., Atlanticothrix silvestris gen. nov., sp. nov. and Dendronalium phyllosphericum gen. nov., sp. nov., nostocacean cyanobacteria from Brazilian environments.</title>
        <authorList>
            <person name="Alvarenga D.O."/>
            <person name="Andreote A.P.D."/>
            <person name="Branco L.H.Z."/>
            <person name="Delbaje E."/>
            <person name="Cruz R.B."/>
            <person name="Varani A.M."/>
            <person name="Fiore M.F."/>
        </authorList>
    </citation>
    <scope>NUCLEOTIDE SEQUENCE [LARGE SCALE GENOMIC DNA]</scope>
    <source>
        <strain evidence="1 2">CENA369</strain>
    </source>
</reference>
<organism evidence="1 2">
    <name type="scientific">Dendronalium phyllosphericum CENA369</name>
    <dbReference type="NCBI Taxonomy" id="1725256"/>
    <lineage>
        <taxon>Bacteria</taxon>
        <taxon>Bacillati</taxon>
        <taxon>Cyanobacteriota</taxon>
        <taxon>Cyanophyceae</taxon>
        <taxon>Nostocales</taxon>
        <taxon>Nostocaceae</taxon>
        <taxon>Dendronalium</taxon>
        <taxon>Dendronalium phyllosphericum</taxon>
    </lineage>
</organism>
<dbReference type="Proteomes" id="UP000662314">
    <property type="component" value="Unassembled WGS sequence"/>
</dbReference>
<evidence type="ECO:0000313" key="1">
    <source>
        <dbReference type="EMBL" id="MBH8575779.1"/>
    </source>
</evidence>
<comment type="caution">
    <text evidence="1">The sequence shown here is derived from an EMBL/GenBank/DDBJ whole genome shotgun (WGS) entry which is preliminary data.</text>
</comment>
<sequence length="124" mass="13651">MTDFSDLTKWNLILDSTKNATISGGSIIEPIAPFEPSHLFLSSVVAVQVSSVSAKATWYKAGYLNQAIPVPLSLGLALGESRLISLLTPVIINFLSFTSNYKLSFEVPKYFKDCTLKIWEFTGE</sequence>
<keyword evidence="2" id="KW-1185">Reference proteome</keyword>
<accession>A0A8J7LH99</accession>
<protein>
    <submittedName>
        <fullName evidence="1">Uncharacterized protein</fullName>
    </submittedName>
</protein>
<gene>
    <name evidence="1" type="ORF">I8752_22800</name>
</gene>
<dbReference type="RefSeq" id="WP_214434541.1">
    <property type="nucleotide sequence ID" value="NZ_CAWPUQ010000124.1"/>
</dbReference>
<dbReference type="AlphaFoldDB" id="A0A8J7LH99"/>
<dbReference type="EMBL" id="JAECZA010000205">
    <property type="protein sequence ID" value="MBH8575779.1"/>
    <property type="molecule type" value="Genomic_DNA"/>
</dbReference>
<name>A0A8J7LH99_9NOST</name>
<proteinExistence type="predicted"/>